<evidence type="ECO:0000256" key="4">
    <source>
        <dbReference type="ARBA" id="ARBA00023002"/>
    </source>
</evidence>
<evidence type="ECO:0000256" key="5">
    <source>
        <dbReference type="ARBA" id="ARBA00038978"/>
    </source>
</evidence>
<evidence type="ECO:0000256" key="6">
    <source>
        <dbReference type="ARBA" id="ARBA00041027"/>
    </source>
</evidence>
<dbReference type="CDD" id="cd13844">
    <property type="entry name" value="CuRO_1_BOD_CotA_like"/>
    <property type="match status" value="1"/>
</dbReference>
<dbReference type="SUPFAM" id="SSF49503">
    <property type="entry name" value="Cupredoxins"/>
    <property type="match status" value="3"/>
</dbReference>
<feature type="region of interest" description="Disordered" evidence="10">
    <location>
        <begin position="536"/>
        <end position="555"/>
    </location>
</feature>
<evidence type="ECO:0000259" key="11">
    <source>
        <dbReference type="Pfam" id="PF07731"/>
    </source>
</evidence>
<dbReference type="Gene3D" id="2.60.40.420">
    <property type="entry name" value="Cupredoxins - blue copper proteins"/>
    <property type="match status" value="3"/>
</dbReference>
<evidence type="ECO:0000256" key="1">
    <source>
        <dbReference type="ARBA" id="ARBA00010609"/>
    </source>
</evidence>
<keyword evidence="13" id="KW-1185">Reference proteome</keyword>
<evidence type="ECO:0000256" key="9">
    <source>
        <dbReference type="ARBA" id="ARBA00048092"/>
    </source>
</evidence>
<dbReference type="InterPro" id="IPR008972">
    <property type="entry name" value="Cupredoxin"/>
</dbReference>
<dbReference type="PANTHER" id="PTHR48267:SF1">
    <property type="entry name" value="BILIRUBIN OXIDASE"/>
    <property type="match status" value="1"/>
</dbReference>
<gene>
    <name evidence="12" type="ORF">GCM10022262_09010</name>
</gene>
<dbReference type="PROSITE" id="PS00080">
    <property type="entry name" value="MULTICOPPER_OXIDASE2"/>
    <property type="match status" value="1"/>
</dbReference>
<protein>
    <recommendedName>
        <fullName evidence="6">Multicopper oxidase CueO</fullName>
        <ecNumber evidence="5">1.16.3.4</ecNumber>
    </recommendedName>
    <alternativeName>
        <fullName evidence="7">Copper efflux oxidase</fullName>
    </alternativeName>
    <alternativeName>
        <fullName evidence="8">Cuprous oxidase</fullName>
    </alternativeName>
</protein>
<comment type="catalytic activity">
    <reaction evidence="9">
        <text>4 Cu(+) + O2 + 4 H(+) = 4 Cu(2+) + 2 H2O</text>
        <dbReference type="Rhea" id="RHEA:30083"/>
        <dbReference type="ChEBI" id="CHEBI:15377"/>
        <dbReference type="ChEBI" id="CHEBI:15378"/>
        <dbReference type="ChEBI" id="CHEBI:15379"/>
        <dbReference type="ChEBI" id="CHEBI:29036"/>
        <dbReference type="ChEBI" id="CHEBI:49552"/>
        <dbReference type="EC" id="1.16.3.4"/>
    </reaction>
    <physiologicalReaction direction="left-to-right" evidence="9">
        <dbReference type="Rhea" id="RHEA:30084"/>
    </physiologicalReaction>
</comment>
<comment type="subunit">
    <text evidence="2">Monomer.</text>
</comment>
<evidence type="ECO:0000256" key="2">
    <source>
        <dbReference type="ARBA" id="ARBA00011245"/>
    </source>
</evidence>
<dbReference type="InterPro" id="IPR045087">
    <property type="entry name" value="Cu-oxidase_fam"/>
</dbReference>
<dbReference type="InterPro" id="IPR011706">
    <property type="entry name" value="Cu-oxidase_C"/>
</dbReference>
<dbReference type="PROSITE" id="PS51318">
    <property type="entry name" value="TAT"/>
    <property type="match status" value="1"/>
</dbReference>
<feature type="compositionally biased region" description="Basic and acidic residues" evidence="10">
    <location>
        <begin position="194"/>
        <end position="205"/>
    </location>
</feature>
<accession>A0ABP8ERJ8</accession>
<dbReference type="PANTHER" id="PTHR48267">
    <property type="entry name" value="CUPREDOXIN SUPERFAMILY PROTEIN"/>
    <property type="match status" value="1"/>
</dbReference>
<dbReference type="EMBL" id="BAABBA010000003">
    <property type="protein sequence ID" value="GAA4286542.1"/>
    <property type="molecule type" value="Genomic_DNA"/>
</dbReference>
<proteinExistence type="inferred from homology"/>
<keyword evidence="4" id="KW-0560">Oxidoreductase</keyword>
<evidence type="ECO:0000256" key="7">
    <source>
        <dbReference type="ARBA" id="ARBA00042896"/>
    </source>
</evidence>
<evidence type="ECO:0000313" key="12">
    <source>
        <dbReference type="EMBL" id="GAA4286542.1"/>
    </source>
</evidence>
<dbReference type="InterPro" id="IPR033138">
    <property type="entry name" value="Cu_oxidase_CS"/>
</dbReference>
<dbReference type="EC" id="1.16.3.4" evidence="5"/>
<evidence type="ECO:0000256" key="8">
    <source>
        <dbReference type="ARBA" id="ARBA00043090"/>
    </source>
</evidence>
<evidence type="ECO:0000313" key="13">
    <source>
        <dbReference type="Proteomes" id="UP001499841"/>
    </source>
</evidence>
<dbReference type="InterPro" id="IPR006311">
    <property type="entry name" value="TAT_signal"/>
</dbReference>
<dbReference type="Pfam" id="PF07731">
    <property type="entry name" value="Cu-oxidase_2"/>
    <property type="match status" value="1"/>
</dbReference>
<dbReference type="CDD" id="cd13891">
    <property type="entry name" value="CuRO_3_CotA_like"/>
    <property type="match status" value="1"/>
</dbReference>
<feature type="region of interest" description="Disordered" evidence="10">
    <location>
        <begin position="497"/>
        <end position="525"/>
    </location>
</feature>
<dbReference type="RefSeq" id="WP_345038141.1">
    <property type="nucleotide sequence ID" value="NZ_BAABBA010000003.1"/>
</dbReference>
<name>A0ABP8ERJ8_9MICO</name>
<comment type="caution">
    <text evidence="12">The sequence shown here is derived from an EMBL/GenBank/DDBJ whole genome shotgun (WGS) entry which is preliminary data.</text>
</comment>
<comment type="similarity">
    <text evidence="1">Belongs to the multicopper oxidase family.</text>
</comment>
<evidence type="ECO:0000256" key="3">
    <source>
        <dbReference type="ARBA" id="ARBA00022723"/>
    </source>
</evidence>
<sequence length="729" mass="79474">MSEARSTTGDRCVSRPDDGRAPANAVLGTALSRRTVLRAGSAGIGLFLLGSVGGRAVAVEVPATALPGGTLDPTGIPKYVTPLLVPPVMPRTSKVRTRAGKNIDHYVIAVREFDQQILPAGMPATTVWGYGPVDPQNKGLAIHNAPSLTIEARHGEPLRVTWVNDLVDDGGGYLPHLLAVDPTLHWANPPGGTDGRDSRPHHTETPESYDGPVPIVTHVHGAVGVGDESDGYAEAWFLPDAHDIDPDYAREGTWYDFFAAKAEALQGSGWVPGTATAEYPNQQRASTLWYHDHTLGMTRLNVYAGPAGFYIIRGGPEGDDAVLDSRTGKRAELPGPGPRRNDRYPATKRYLEIPLAIQDRSFNQDGSLFYPDTREFFDGVPGPYLPHTDVSPIWNPEFFGNTLMVNGNTWPYLDVEQRRYRFRLLNGCNSRFLVLDFSGIPGAGVWQIGSEGGFLPEPVEITGEANRSRLLLGPAERAEIIVDFSAVPPGRHVLRNLGPDEPFGGGEPELEPGDDDGFHPADPATTGQVMQFRVTPARGPDRTTPPEFLTMPSIAPLTGGSVRRLALIEMMSEHFEDAPSEALLGRVEDDGRWVAHEWTDPVTENPHVGETETWEFYNTTGDAHPIHVHEIHFQVIDREPVVVDEETGTVGLADGSRARPPDPGEEGWKDTVIAYPGEVTRVRIRFDAEGQFVWHCHIVEHEDNGMMRPYRIGPVQEGQPSDGGGHGGH</sequence>
<dbReference type="CDD" id="cd13868">
    <property type="entry name" value="CuRO_2_CotA_like"/>
    <property type="match status" value="1"/>
</dbReference>
<dbReference type="InterPro" id="IPR002355">
    <property type="entry name" value="Cu_oxidase_Cu_BS"/>
</dbReference>
<evidence type="ECO:0000256" key="10">
    <source>
        <dbReference type="SAM" id="MobiDB-lite"/>
    </source>
</evidence>
<feature type="domain" description="Plastocyanin-like" evidence="11">
    <location>
        <begin position="605"/>
        <end position="713"/>
    </location>
</feature>
<dbReference type="PROSITE" id="PS00079">
    <property type="entry name" value="MULTICOPPER_OXIDASE1"/>
    <property type="match status" value="1"/>
</dbReference>
<reference evidence="13" key="1">
    <citation type="journal article" date="2019" name="Int. J. Syst. Evol. Microbiol.">
        <title>The Global Catalogue of Microorganisms (GCM) 10K type strain sequencing project: providing services to taxonomists for standard genome sequencing and annotation.</title>
        <authorList>
            <consortium name="The Broad Institute Genomics Platform"/>
            <consortium name="The Broad Institute Genome Sequencing Center for Infectious Disease"/>
            <person name="Wu L."/>
            <person name="Ma J."/>
        </authorList>
    </citation>
    <scope>NUCLEOTIDE SEQUENCE [LARGE SCALE GENOMIC DNA]</scope>
    <source>
        <strain evidence="13">JCM 17459</strain>
    </source>
</reference>
<feature type="region of interest" description="Disordered" evidence="10">
    <location>
        <begin position="187"/>
        <end position="212"/>
    </location>
</feature>
<organism evidence="12 13">
    <name type="scientific">Georgenia daeguensis</name>
    <dbReference type="NCBI Taxonomy" id="908355"/>
    <lineage>
        <taxon>Bacteria</taxon>
        <taxon>Bacillati</taxon>
        <taxon>Actinomycetota</taxon>
        <taxon>Actinomycetes</taxon>
        <taxon>Micrococcales</taxon>
        <taxon>Bogoriellaceae</taxon>
        <taxon>Georgenia</taxon>
    </lineage>
</organism>
<keyword evidence="3" id="KW-0479">Metal-binding</keyword>
<dbReference type="Proteomes" id="UP001499841">
    <property type="component" value="Unassembled WGS sequence"/>
</dbReference>